<dbReference type="InterPro" id="IPR050844">
    <property type="entry name" value="Coatomer_complex_subunit"/>
</dbReference>
<feature type="repeat" description="WD" evidence="11">
    <location>
        <begin position="133"/>
        <end position="174"/>
    </location>
</feature>
<dbReference type="InterPro" id="IPR036322">
    <property type="entry name" value="WD40_repeat_dom_sf"/>
</dbReference>
<keyword evidence="4" id="KW-0963">Cytoplasm</keyword>
<dbReference type="PANTHER" id="PTHR19876">
    <property type="entry name" value="COATOMER"/>
    <property type="match status" value="1"/>
</dbReference>
<feature type="repeat" description="WD" evidence="11">
    <location>
        <begin position="49"/>
        <end position="90"/>
    </location>
</feature>
<evidence type="ECO:0000256" key="10">
    <source>
        <dbReference type="ARBA" id="ARBA00023136"/>
    </source>
</evidence>
<keyword evidence="9" id="KW-0333">Golgi apparatus</keyword>
<dbReference type="GeneID" id="64855330"/>
<dbReference type="GO" id="GO:0006888">
    <property type="term" value="P:endoplasmic reticulum to Golgi vesicle-mediated transport"/>
    <property type="evidence" value="ECO:0007669"/>
    <property type="project" value="TreeGrafter"/>
</dbReference>
<comment type="subcellular location">
    <subcellularLocation>
        <location evidence="2">Cytoplasm</location>
    </subcellularLocation>
    <subcellularLocation>
        <location evidence="1">Golgi apparatus membrane</location>
        <topology evidence="1">Peripheral membrane protein</topology>
        <orientation evidence="1">Cytoplasmic side</orientation>
    </subcellularLocation>
</comment>
<evidence type="ECO:0000256" key="5">
    <source>
        <dbReference type="ARBA" id="ARBA00022574"/>
    </source>
</evidence>
<evidence type="ECO:0000256" key="6">
    <source>
        <dbReference type="ARBA" id="ARBA00022737"/>
    </source>
</evidence>
<keyword evidence="8" id="KW-0653">Protein transport</keyword>
<dbReference type="InterPro" id="IPR015943">
    <property type="entry name" value="WD40/YVTN_repeat-like_dom_sf"/>
</dbReference>
<gene>
    <name evidence="14" type="ORF">KABA2_01S08404</name>
</gene>
<dbReference type="Pfam" id="PF23953">
    <property type="entry name" value="TPR_COPA_B"/>
    <property type="match status" value="1"/>
</dbReference>
<dbReference type="GO" id="GO:0006891">
    <property type="term" value="P:intra-Golgi vesicle-mediated transport"/>
    <property type="evidence" value="ECO:0007669"/>
    <property type="project" value="TreeGrafter"/>
</dbReference>
<evidence type="ECO:0000256" key="2">
    <source>
        <dbReference type="ARBA" id="ARBA00004496"/>
    </source>
</evidence>
<keyword evidence="10" id="KW-0472">Membrane</keyword>
<dbReference type="GO" id="GO:0006890">
    <property type="term" value="P:retrograde vesicle-mediated transport, Golgi to endoplasmic reticulum"/>
    <property type="evidence" value="ECO:0007669"/>
    <property type="project" value="TreeGrafter"/>
</dbReference>
<dbReference type="InterPro" id="IPR011044">
    <property type="entry name" value="Quino_amine_DH_bsu"/>
</dbReference>
<keyword evidence="15" id="KW-1185">Reference proteome</keyword>
<feature type="repeat" description="WD" evidence="11">
    <location>
        <begin position="207"/>
        <end position="248"/>
    </location>
</feature>
<dbReference type="Proteomes" id="UP000644660">
    <property type="component" value="Unassembled WGS sequence"/>
</dbReference>
<dbReference type="EMBL" id="CAEFZW010000001">
    <property type="protein sequence ID" value="CAB4252206.1"/>
    <property type="molecule type" value="Genomic_DNA"/>
</dbReference>
<evidence type="ECO:0000256" key="7">
    <source>
        <dbReference type="ARBA" id="ARBA00022892"/>
    </source>
</evidence>
<evidence type="ECO:0000256" key="11">
    <source>
        <dbReference type="PROSITE-ProRule" id="PRU00221"/>
    </source>
</evidence>
<evidence type="ECO:0000256" key="1">
    <source>
        <dbReference type="ARBA" id="ARBA00004255"/>
    </source>
</evidence>
<dbReference type="PANTHER" id="PTHR19876:SF1">
    <property type="entry name" value="COATOMER SUBUNIT ALPHA"/>
    <property type="match status" value="1"/>
</dbReference>
<proteinExistence type="predicted"/>
<name>A0A8H2ZEE3_9SACH</name>
<keyword evidence="5 11" id="KW-0853">WD repeat</keyword>
<accession>A0A8H2ZEE3</accession>
<dbReference type="Gene3D" id="2.130.10.10">
    <property type="entry name" value="YVTN repeat-like/Quinoprotein amine dehydrogenase"/>
    <property type="match status" value="1"/>
</dbReference>
<evidence type="ECO:0000256" key="4">
    <source>
        <dbReference type="ARBA" id="ARBA00022490"/>
    </source>
</evidence>
<reference evidence="14 15" key="1">
    <citation type="submission" date="2020-05" db="EMBL/GenBank/DDBJ databases">
        <authorList>
            <person name="Casaregola S."/>
            <person name="Devillers H."/>
            <person name="Grondin C."/>
        </authorList>
    </citation>
    <scope>NUCLEOTIDE SEQUENCE [LARGE SCALE GENOMIC DNA]</scope>
    <source>
        <strain evidence="14 15">CLIB 1767</strain>
    </source>
</reference>
<dbReference type="GO" id="GO:0005198">
    <property type="term" value="F:structural molecule activity"/>
    <property type="evidence" value="ECO:0007669"/>
    <property type="project" value="InterPro"/>
</dbReference>
<dbReference type="RefSeq" id="XP_041404245.1">
    <property type="nucleotide sequence ID" value="XM_041548311.1"/>
</dbReference>
<feature type="domain" description="COPA/B TPR" evidence="13">
    <location>
        <begin position="641"/>
        <end position="745"/>
    </location>
</feature>
<evidence type="ECO:0000256" key="9">
    <source>
        <dbReference type="ARBA" id="ARBA00023034"/>
    </source>
</evidence>
<comment type="caution">
    <text evidence="14">The sequence shown here is derived from an EMBL/GenBank/DDBJ whole genome shotgun (WGS) entry which is preliminary data.</text>
</comment>
<evidence type="ECO:0000256" key="3">
    <source>
        <dbReference type="ARBA" id="ARBA00022448"/>
    </source>
</evidence>
<evidence type="ECO:0000259" key="13">
    <source>
        <dbReference type="Pfam" id="PF23953"/>
    </source>
</evidence>
<feature type="domain" description="COPA/B second beta-propeller" evidence="12">
    <location>
        <begin position="363"/>
        <end position="591"/>
    </location>
</feature>
<dbReference type="PROSITE" id="PS50294">
    <property type="entry name" value="WD_REPEATS_REGION"/>
    <property type="match status" value="4"/>
</dbReference>
<dbReference type="InterPro" id="IPR019775">
    <property type="entry name" value="WD40_repeat_CS"/>
</dbReference>
<evidence type="ECO:0000313" key="14">
    <source>
        <dbReference type="EMBL" id="CAB4252206.1"/>
    </source>
</evidence>
<evidence type="ECO:0000313" key="15">
    <source>
        <dbReference type="Proteomes" id="UP000644660"/>
    </source>
</evidence>
<dbReference type="Pfam" id="PF04053">
    <property type="entry name" value="B-prop_COPA_B_2nd"/>
    <property type="match status" value="1"/>
</dbReference>
<dbReference type="SUPFAM" id="SSF50978">
    <property type="entry name" value="WD40 repeat-like"/>
    <property type="match status" value="1"/>
</dbReference>
<keyword evidence="6" id="KW-0677">Repeat</keyword>
<feature type="repeat" description="WD" evidence="11">
    <location>
        <begin position="251"/>
        <end position="292"/>
    </location>
</feature>
<protein>
    <submittedName>
        <fullName evidence="14">Some similarities with Saccharomyces cerevisiae YDL145C COP1 Alpha subunit of COPI vesicle coatomer complex, which surrounds transport vesicles in the early secretory pathway</fullName>
    </submittedName>
</protein>
<keyword evidence="3" id="KW-0813">Transport</keyword>
<dbReference type="OrthoDB" id="10261470at2759"/>
<dbReference type="Pfam" id="PF00400">
    <property type="entry name" value="WD40"/>
    <property type="match status" value="5"/>
</dbReference>
<evidence type="ECO:0000259" key="12">
    <source>
        <dbReference type="Pfam" id="PF04053"/>
    </source>
</evidence>
<dbReference type="AlphaFoldDB" id="A0A8H2ZEE3"/>
<dbReference type="InterPro" id="IPR001680">
    <property type="entry name" value="WD40_rpt"/>
</dbReference>
<dbReference type="PROSITE" id="PS50082">
    <property type="entry name" value="WD_REPEATS_2"/>
    <property type="match status" value="5"/>
</dbReference>
<dbReference type="InterPro" id="IPR056176">
    <property type="entry name" value="TPR_COPA_B"/>
</dbReference>
<dbReference type="PROSITE" id="PS00678">
    <property type="entry name" value="WD_REPEATS_1"/>
    <property type="match status" value="1"/>
</dbReference>
<sequence>MKIYTKFHLNKENVLASAMHHNRTCVLICLTNGIIELWDYRMSVLLQTFTDHNGPVRSVDFHPTKEIFASSGDDSTVKIWSLNKPKPIYILRGHLDAVRTVFFHPKEPWLISASDDQSIRIWNWQSRKEIACLLGHSDYVMCANFHPRDYLVVSASLDSTACVWDISKLQKQQSNPFYNNHQGNLTVPVKNILKENIFSDIPPKFTMDEHKKCVNWASFHPSQNLIVTCSDDNEVLTWKYTSTKISLANRYTGHTGPVTSVVFHPLEKYIISTSKDRSFLVFSLTTHNTIKKYGKNNKRFWHLSTILNRNLLSATTDSGVVIFKINKDRKVFSIDQEKILLLNSSKQVEFRAGKYGATYGMTLPYASLKSLCEEGSSFNGISYNTLHHTILVNNTKNIYFKIRLPENTYSGIEPNIIISGTGTMAKFVNNDSYVVYDEIKNQIYLYSIHDKQLALIKVNGDDTLKNIFVFNRDLFLLYDSGICLYNLTSKQIKMNLDLECAKEVILSKNNKYFAIRNKYSISIFDTNLKLISSTEVKTKIKSFAWNEDNILVFSTQSHLLFMLLNAETGIIKTINGTFYVIEVNGNNVLYMDGTDFFSEIEIDLTECYYKKSLYNNDIACIMDTAENSRLVGKKIVADTSEAGFSNVAINFTDDSDLKFNLALKSNNLQVAHDMAVTLDKKELWSKLTSHAIIQGNTELTETCLRRQGDLEKLSFLYLLCGSKSKSKELESYAYAKNDPRCLFQYSIYYDSPMTRINSLNMLGCYGLSYLVAKVNGDCDRMKKILQSANIKEDDIVWPDNKNLTDSLIKKPLKNGFKNWPLKPSTEGANENFITRY</sequence>
<dbReference type="GO" id="GO:0000139">
    <property type="term" value="C:Golgi membrane"/>
    <property type="evidence" value="ECO:0007669"/>
    <property type="project" value="UniProtKB-SubCell"/>
</dbReference>
<dbReference type="FunFam" id="1.25.40.470:FF:000002">
    <property type="entry name" value="Coatomer subunit alpha"/>
    <property type="match status" value="1"/>
</dbReference>
<dbReference type="SMART" id="SM00320">
    <property type="entry name" value="WD40"/>
    <property type="match status" value="7"/>
</dbReference>
<dbReference type="GO" id="GO:0030126">
    <property type="term" value="C:COPI vesicle coat"/>
    <property type="evidence" value="ECO:0007669"/>
    <property type="project" value="TreeGrafter"/>
</dbReference>
<dbReference type="Gene3D" id="1.25.40.470">
    <property type="match status" value="1"/>
</dbReference>
<organism evidence="14 15">
    <name type="scientific">Maudiozyma barnettii</name>
    <dbReference type="NCBI Taxonomy" id="61262"/>
    <lineage>
        <taxon>Eukaryota</taxon>
        <taxon>Fungi</taxon>
        <taxon>Dikarya</taxon>
        <taxon>Ascomycota</taxon>
        <taxon>Saccharomycotina</taxon>
        <taxon>Saccharomycetes</taxon>
        <taxon>Saccharomycetales</taxon>
        <taxon>Saccharomycetaceae</taxon>
        <taxon>Maudiozyma</taxon>
    </lineage>
</organism>
<keyword evidence="7" id="KW-0931">ER-Golgi transport</keyword>
<dbReference type="SUPFAM" id="SSF50969">
    <property type="entry name" value="YVTN repeat-like/Quinoprotein amine dehydrogenase"/>
    <property type="match status" value="1"/>
</dbReference>
<feature type="repeat" description="WD" evidence="11">
    <location>
        <begin position="91"/>
        <end position="132"/>
    </location>
</feature>
<evidence type="ECO:0000256" key="8">
    <source>
        <dbReference type="ARBA" id="ARBA00022927"/>
    </source>
</evidence>
<dbReference type="CDD" id="cd00200">
    <property type="entry name" value="WD40"/>
    <property type="match status" value="1"/>
</dbReference>
<dbReference type="GO" id="GO:0006886">
    <property type="term" value="P:intracellular protein transport"/>
    <property type="evidence" value="ECO:0007669"/>
    <property type="project" value="InterPro"/>
</dbReference>
<dbReference type="InterPro" id="IPR006692">
    <property type="entry name" value="Beta-prop_COPA/B_2nd"/>
</dbReference>